<protein>
    <recommendedName>
        <fullName evidence="2">LysM domain-containing protein</fullName>
    </recommendedName>
</protein>
<keyword evidence="4" id="KW-1185">Reference proteome</keyword>
<dbReference type="CDD" id="cd00118">
    <property type="entry name" value="LysM"/>
    <property type="match status" value="1"/>
</dbReference>
<dbReference type="PANTHER" id="PTHR20932">
    <property type="entry name" value="LYSM AND PUTATIVE PEPTIDOGLYCAN-BINDING DOMAIN-CONTAINING PROTEIN"/>
    <property type="match status" value="1"/>
</dbReference>
<feature type="region of interest" description="Disordered" evidence="1">
    <location>
        <begin position="199"/>
        <end position="228"/>
    </location>
</feature>
<dbReference type="PROSITE" id="PS51782">
    <property type="entry name" value="LYSM"/>
    <property type="match status" value="1"/>
</dbReference>
<gene>
    <name evidence="3" type="ORF">L203_101642</name>
</gene>
<reference evidence="3" key="2">
    <citation type="journal article" date="2022" name="Elife">
        <title>Obligate sexual reproduction of a homothallic fungus closely related to the Cryptococcus pathogenic species complex.</title>
        <authorList>
            <person name="Passer A.R."/>
            <person name="Clancey S.A."/>
            <person name="Shea T."/>
            <person name="David-Palma M."/>
            <person name="Averette A.F."/>
            <person name="Boekhout T."/>
            <person name="Porcel B.M."/>
            <person name="Nowrousian M."/>
            <person name="Cuomo C.A."/>
            <person name="Sun S."/>
            <person name="Heitman J."/>
            <person name="Coelho M.A."/>
        </authorList>
    </citation>
    <scope>NUCLEOTIDE SEQUENCE</scope>
    <source>
        <strain evidence="3">CBS 7841</strain>
    </source>
</reference>
<feature type="compositionally biased region" description="Polar residues" evidence="1">
    <location>
        <begin position="40"/>
        <end position="64"/>
    </location>
</feature>
<feature type="domain" description="LysM" evidence="2">
    <location>
        <begin position="84"/>
        <end position="128"/>
    </location>
</feature>
<proteinExistence type="predicted"/>
<evidence type="ECO:0000256" key="1">
    <source>
        <dbReference type="SAM" id="MobiDB-lite"/>
    </source>
</evidence>
<dbReference type="KEGG" id="cdep:91085855"/>
<reference evidence="3" key="1">
    <citation type="submission" date="2016-06" db="EMBL/GenBank/DDBJ databases">
        <authorList>
            <person name="Cuomo C."/>
            <person name="Litvintseva A."/>
            <person name="Heitman J."/>
            <person name="Chen Y."/>
            <person name="Sun S."/>
            <person name="Springer D."/>
            <person name="Dromer F."/>
            <person name="Young S."/>
            <person name="Zeng Q."/>
            <person name="Chapman S."/>
            <person name="Gujja S."/>
            <person name="Saif S."/>
            <person name="Birren B."/>
        </authorList>
    </citation>
    <scope>NUCLEOTIDE SEQUENCE</scope>
    <source>
        <strain evidence="3">CBS 7841</strain>
    </source>
</reference>
<dbReference type="AlphaFoldDB" id="A0AAJ8JQB7"/>
<dbReference type="InterPro" id="IPR036779">
    <property type="entry name" value="LysM_dom_sf"/>
</dbReference>
<evidence type="ECO:0000313" key="4">
    <source>
        <dbReference type="Proteomes" id="UP000094043"/>
    </source>
</evidence>
<dbReference type="InterPro" id="IPR018392">
    <property type="entry name" value="LysM"/>
</dbReference>
<dbReference type="EMBL" id="CP143785">
    <property type="protein sequence ID" value="WVN86478.1"/>
    <property type="molecule type" value="Genomic_DNA"/>
</dbReference>
<dbReference type="SMART" id="SM00257">
    <property type="entry name" value="LysM"/>
    <property type="match status" value="1"/>
</dbReference>
<evidence type="ECO:0000259" key="2">
    <source>
        <dbReference type="PROSITE" id="PS51782"/>
    </source>
</evidence>
<organism evidence="3 4">
    <name type="scientific">Cryptococcus depauperatus CBS 7841</name>
    <dbReference type="NCBI Taxonomy" id="1295531"/>
    <lineage>
        <taxon>Eukaryota</taxon>
        <taxon>Fungi</taxon>
        <taxon>Dikarya</taxon>
        <taxon>Basidiomycota</taxon>
        <taxon>Agaricomycotina</taxon>
        <taxon>Tremellomycetes</taxon>
        <taxon>Tremellales</taxon>
        <taxon>Cryptococcaceae</taxon>
        <taxon>Cryptococcus</taxon>
    </lineage>
</organism>
<dbReference type="Gene3D" id="3.10.350.10">
    <property type="entry name" value="LysM domain"/>
    <property type="match status" value="1"/>
</dbReference>
<accession>A0AAJ8JQB7</accession>
<dbReference type="InterPro" id="IPR045030">
    <property type="entry name" value="LYSM1-4"/>
</dbReference>
<feature type="region of interest" description="Disordered" evidence="1">
    <location>
        <begin position="169"/>
        <end position="188"/>
    </location>
</feature>
<reference evidence="3" key="3">
    <citation type="submission" date="2024-01" db="EMBL/GenBank/DDBJ databases">
        <authorList>
            <person name="Coelho M.A."/>
            <person name="David-Palma M."/>
            <person name="Shea T."/>
            <person name="Sun S."/>
            <person name="Cuomo C.A."/>
            <person name="Heitman J."/>
        </authorList>
    </citation>
    <scope>NUCLEOTIDE SEQUENCE</scope>
    <source>
        <strain evidence="3">CBS 7841</strain>
    </source>
</reference>
<evidence type="ECO:0000313" key="3">
    <source>
        <dbReference type="EMBL" id="WVN86478.1"/>
    </source>
</evidence>
<feature type="compositionally biased region" description="Polar residues" evidence="1">
    <location>
        <begin position="276"/>
        <end position="290"/>
    </location>
</feature>
<dbReference type="Pfam" id="PF01476">
    <property type="entry name" value="LysM"/>
    <property type="match status" value="1"/>
</dbReference>
<dbReference type="PANTHER" id="PTHR20932:SF8">
    <property type="entry name" value="LD22649P"/>
    <property type="match status" value="1"/>
</dbReference>
<feature type="region of interest" description="Disordered" evidence="1">
    <location>
        <begin position="243"/>
        <end position="292"/>
    </location>
</feature>
<dbReference type="SUPFAM" id="SSF54106">
    <property type="entry name" value="LysM domain"/>
    <property type="match status" value="1"/>
</dbReference>
<dbReference type="RefSeq" id="XP_066067178.1">
    <property type="nucleotide sequence ID" value="XM_066211081.1"/>
</dbReference>
<sequence length="451" mass="48870">MDITVPGPSRRSSPQHPLSYPTSPSSHKQALPDTRPALQRATSATERQVAESSKSGSEWGSTKGSIDRLRKNWVDDGSSEVEVLIHTVKSDESLAGIALLYGIDLATLRKVNKLWTSDSMHTRAHLYVPLGACRLSKAKGLLVRGQGEGQVILLSKQKDKGKEKVVDELEQGVDRSHKAKSREAGLLDKDAVQEFMPSTNIAYSPPHGTSIPLPNEPGQADSPSPEQTSPRILDIVRIPSSQLQFFPKRKPPDTPRASTESVHQKERDGLKAVSPRASSTCEQPKGSSVMPNLSALPPLFSSSLGSSLRRPKSSTVVKLRPPQPIKPLQTSSVLANRLSAFFAVPPPPTDISMVAQPGFHVRSSSERDLSRPSINSVASDITATSGGAMSIPAFRRHSMTNSFSWQKQEEMELVTRVQEYAGLGLGLSGLTNGTNFAKRSLLQAKKTEKSE</sequence>
<feature type="compositionally biased region" description="Polar residues" evidence="1">
    <location>
        <begin position="10"/>
        <end position="28"/>
    </location>
</feature>
<name>A0AAJ8JQB7_9TREE</name>
<dbReference type="Proteomes" id="UP000094043">
    <property type="component" value="Chromosome 2"/>
</dbReference>
<feature type="region of interest" description="Disordered" evidence="1">
    <location>
        <begin position="1"/>
        <end position="64"/>
    </location>
</feature>
<dbReference type="GeneID" id="91085855"/>